<dbReference type="InterPro" id="IPR000873">
    <property type="entry name" value="AMP-dep_synth/lig_dom"/>
</dbReference>
<gene>
    <name evidence="2" type="ORF">BpJC7_15100</name>
</gene>
<dbReference type="SUPFAM" id="SSF56801">
    <property type="entry name" value="Acetyl-CoA synthetase-like"/>
    <property type="match status" value="1"/>
</dbReference>
<sequence>MTNPLYTERELEYQLKDSGSKVILTVDFLYPVVAKVFRKTDLKHIIVTAIEDYLPFPKNVLYRFIQMKQMGIAVQVKHETHQHLLKRILQEEKAEPLDIPFDFEEDLAILQYTCGTTGVPKGVMLTHKNLIANAAMCGA</sequence>
<dbReference type="Proteomes" id="UP000391919">
    <property type="component" value="Unassembled WGS sequence"/>
</dbReference>
<keyword evidence="3" id="KW-1185">Reference proteome</keyword>
<evidence type="ECO:0000259" key="1">
    <source>
        <dbReference type="Pfam" id="PF00501"/>
    </source>
</evidence>
<proteinExistence type="predicted"/>
<feature type="domain" description="AMP-dependent synthetase/ligase" evidence="1">
    <location>
        <begin position="2"/>
        <end position="137"/>
    </location>
</feature>
<dbReference type="AlphaFoldDB" id="A0A5J4JIE5"/>
<name>A0A5J4JIE5_9BACI</name>
<protein>
    <recommendedName>
        <fullName evidence="1">AMP-dependent synthetase/ligase domain-containing protein</fullName>
    </recommendedName>
</protein>
<dbReference type="Pfam" id="PF00501">
    <property type="entry name" value="AMP-binding"/>
    <property type="match status" value="1"/>
</dbReference>
<organism evidence="2 3">
    <name type="scientific">Weizmannia acidilactici</name>
    <dbReference type="NCBI Taxonomy" id="2607726"/>
    <lineage>
        <taxon>Bacteria</taxon>
        <taxon>Bacillati</taxon>
        <taxon>Bacillota</taxon>
        <taxon>Bacilli</taxon>
        <taxon>Bacillales</taxon>
        <taxon>Bacillaceae</taxon>
        <taxon>Heyndrickxia</taxon>
    </lineage>
</organism>
<evidence type="ECO:0000313" key="2">
    <source>
        <dbReference type="EMBL" id="GER70207.1"/>
    </source>
</evidence>
<accession>A0A5J4JIE5</accession>
<dbReference type="EMBL" id="BKZQ01000016">
    <property type="protein sequence ID" value="GER70207.1"/>
    <property type="molecule type" value="Genomic_DNA"/>
</dbReference>
<dbReference type="GO" id="GO:0016405">
    <property type="term" value="F:CoA-ligase activity"/>
    <property type="evidence" value="ECO:0007669"/>
    <property type="project" value="TreeGrafter"/>
</dbReference>
<dbReference type="Gene3D" id="3.40.50.980">
    <property type="match status" value="2"/>
</dbReference>
<evidence type="ECO:0000313" key="3">
    <source>
        <dbReference type="Proteomes" id="UP000391919"/>
    </source>
</evidence>
<reference evidence="2 3" key="1">
    <citation type="submission" date="2019-09" db="EMBL/GenBank/DDBJ databases">
        <title>Draft genome sequence of Bacillus sp. JC-7.</title>
        <authorList>
            <person name="Tanaka N."/>
            <person name="Shiwa Y."/>
            <person name="Fujita N."/>
            <person name="Tanasupawat S."/>
        </authorList>
    </citation>
    <scope>NUCLEOTIDE SEQUENCE [LARGE SCALE GENOMIC DNA]</scope>
    <source>
        <strain evidence="2 3">JC-7</strain>
    </source>
</reference>
<comment type="caution">
    <text evidence="2">The sequence shown here is derived from an EMBL/GenBank/DDBJ whole genome shotgun (WGS) entry which is preliminary data.</text>
</comment>
<dbReference type="PANTHER" id="PTHR24096">
    <property type="entry name" value="LONG-CHAIN-FATTY-ACID--COA LIGASE"/>
    <property type="match status" value="1"/>
</dbReference>